<feature type="transmembrane region" description="Helical" evidence="6">
    <location>
        <begin position="270"/>
        <end position="293"/>
    </location>
</feature>
<sequence length="660" mass="71285">MALQQLNEEQIRTWTRAQKDEWWFKNVYRGDMPQLTFRSALTGFLLGGILSATALYIAAKSGVNIGVGLTSVILAFALFRILSKTGVAKDFTILENNCAQSIATAAGYMTMPMVAPITAYMLVTGQIIPWWQMLIWMVVCSILGVLVAFPLKRRFINEDQLPFPEGRACGVVLDTLYSGDGKEGMRQARLLGLTTLWAGAYQFLISDGWMKLLQFKVLQMDKWAGMTEAWHLQERIDTYYYQLAVKYDLWIPKILGVDFRALGLRLTVDAAMFGVGGLMGIRVASSLLLGSLLNFALLGPLMIQRGDIVERIAPNGKLVPISRVEILNQWGLWWAVSIMVVGSIVTLAAKPEIFTSLFKSLGKQKSVAKGPDILAHIELPLMVSYIGIPAFSLLGAWLNLSFFGVPMVLTFAALPLVFLLAVICANSMALTSWSPTGALSKITQITMGVIDRTNPASNMIPAGMTAEVASNASNLLSDITPGYMLGAKPRQQAIGHVIGIISGALACIPIYYLLFLPADAQGIRDTATIVSDRFSHPSAMQWKGMAELIAKGVSSLPTSAIIAMVVAALAALVIEGGKMITKGKIPLSAVAIGLGVVLPPEACLAMWLGAAAFWWMGRKHPEPGTSGHQFWVEGCEPICAGLISGAALMGIGNALLNVML</sequence>
<feature type="transmembrane region" description="Helical" evidence="6">
    <location>
        <begin position="373"/>
        <end position="397"/>
    </location>
</feature>
<evidence type="ECO:0000313" key="8">
    <source>
        <dbReference type="Proteomes" id="UP000654304"/>
    </source>
</evidence>
<keyword evidence="8" id="KW-1185">Reference proteome</keyword>
<dbReference type="EMBL" id="JACOGD010000004">
    <property type="protein sequence ID" value="MBC3931919.1"/>
    <property type="molecule type" value="Genomic_DNA"/>
</dbReference>
<dbReference type="InterPro" id="IPR004813">
    <property type="entry name" value="OPT"/>
</dbReference>
<dbReference type="RefSeq" id="WP_186903613.1">
    <property type="nucleotide sequence ID" value="NZ_JACOGD010000004.1"/>
</dbReference>
<organism evidence="7 8">
    <name type="scientific">Undibacterium curvum</name>
    <dbReference type="NCBI Taxonomy" id="2762294"/>
    <lineage>
        <taxon>Bacteria</taxon>
        <taxon>Pseudomonadati</taxon>
        <taxon>Pseudomonadota</taxon>
        <taxon>Betaproteobacteria</taxon>
        <taxon>Burkholderiales</taxon>
        <taxon>Oxalobacteraceae</taxon>
        <taxon>Undibacterium</taxon>
    </lineage>
</organism>
<dbReference type="Pfam" id="PF03169">
    <property type="entry name" value="OPT"/>
    <property type="match status" value="1"/>
</dbReference>
<evidence type="ECO:0000313" key="7">
    <source>
        <dbReference type="EMBL" id="MBC3931919.1"/>
    </source>
</evidence>
<evidence type="ECO:0000256" key="2">
    <source>
        <dbReference type="ARBA" id="ARBA00022448"/>
    </source>
</evidence>
<keyword evidence="2" id="KW-0813">Transport</keyword>
<accession>A0ABR7A4T5</accession>
<evidence type="ECO:0000256" key="6">
    <source>
        <dbReference type="SAM" id="Phobius"/>
    </source>
</evidence>
<feature type="transmembrane region" description="Helical" evidence="6">
    <location>
        <begin position="330"/>
        <end position="349"/>
    </location>
</feature>
<reference evidence="7 8" key="1">
    <citation type="submission" date="2020-08" db="EMBL/GenBank/DDBJ databases">
        <title>Novel species isolated from subtropical streams in China.</title>
        <authorList>
            <person name="Lu H."/>
        </authorList>
    </citation>
    <scope>NUCLEOTIDE SEQUENCE [LARGE SCALE GENOMIC DNA]</scope>
    <source>
        <strain evidence="7 8">CY22W</strain>
    </source>
</reference>
<feature type="transmembrane region" description="Helical" evidence="6">
    <location>
        <begin position="65"/>
        <end position="82"/>
    </location>
</feature>
<evidence type="ECO:0000256" key="5">
    <source>
        <dbReference type="ARBA" id="ARBA00023136"/>
    </source>
</evidence>
<feature type="transmembrane region" description="Helical" evidence="6">
    <location>
        <begin position="102"/>
        <end position="123"/>
    </location>
</feature>
<evidence type="ECO:0000256" key="4">
    <source>
        <dbReference type="ARBA" id="ARBA00022989"/>
    </source>
</evidence>
<dbReference type="PANTHER" id="PTHR31645:SF0">
    <property type="entry name" value="OLIGOPEPTIDE TRANSPORTER YGL114W-RELATED"/>
    <property type="match status" value="1"/>
</dbReference>
<keyword evidence="4 6" id="KW-1133">Transmembrane helix</keyword>
<feature type="transmembrane region" description="Helical" evidence="6">
    <location>
        <begin position="586"/>
        <end position="617"/>
    </location>
</feature>
<keyword evidence="5 6" id="KW-0472">Membrane</keyword>
<feature type="transmembrane region" description="Helical" evidence="6">
    <location>
        <begin position="35"/>
        <end position="59"/>
    </location>
</feature>
<comment type="subcellular location">
    <subcellularLocation>
        <location evidence="1">Membrane</location>
        <topology evidence="1">Multi-pass membrane protein</topology>
    </subcellularLocation>
</comment>
<dbReference type="Proteomes" id="UP000654304">
    <property type="component" value="Unassembled WGS sequence"/>
</dbReference>
<name>A0ABR7A4T5_9BURK</name>
<feature type="transmembrane region" description="Helical" evidence="6">
    <location>
        <begin position="129"/>
        <end position="151"/>
    </location>
</feature>
<feature type="transmembrane region" description="Helical" evidence="6">
    <location>
        <begin position="493"/>
        <end position="514"/>
    </location>
</feature>
<comment type="caution">
    <text evidence="7">The sequence shown here is derived from an EMBL/GenBank/DDBJ whole genome shotgun (WGS) entry which is preliminary data.</text>
</comment>
<dbReference type="InterPro" id="IPR045035">
    <property type="entry name" value="YSL-like"/>
</dbReference>
<evidence type="ECO:0000256" key="3">
    <source>
        <dbReference type="ARBA" id="ARBA00022692"/>
    </source>
</evidence>
<feature type="transmembrane region" description="Helical" evidence="6">
    <location>
        <begin position="403"/>
        <end position="425"/>
    </location>
</feature>
<feature type="transmembrane region" description="Helical" evidence="6">
    <location>
        <begin position="555"/>
        <end position="574"/>
    </location>
</feature>
<protein>
    <submittedName>
        <fullName evidence="7">OPT/YSL family transporter</fullName>
    </submittedName>
</protein>
<dbReference type="PANTHER" id="PTHR31645">
    <property type="entry name" value="OLIGOPEPTIDE TRANSPORTER YGL114W-RELATED"/>
    <property type="match status" value="1"/>
</dbReference>
<gene>
    <name evidence="7" type="ORF">H8K43_09570</name>
</gene>
<keyword evidence="3 6" id="KW-0812">Transmembrane</keyword>
<proteinExistence type="predicted"/>
<evidence type="ECO:0000256" key="1">
    <source>
        <dbReference type="ARBA" id="ARBA00004141"/>
    </source>
</evidence>